<evidence type="ECO:0000256" key="3">
    <source>
        <dbReference type="ARBA" id="ARBA00023125"/>
    </source>
</evidence>
<evidence type="ECO:0000259" key="7">
    <source>
        <dbReference type="PROSITE" id="PS50048"/>
    </source>
</evidence>
<dbReference type="GO" id="GO:0008270">
    <property type="term" value="F:zinc ion binding"/>
    <property type="evidence" value="ECO:0007669"/>
    <property type="project" value="InterPro"/>
</dbReference>
<dbReference type="GO" id="GO:0003677">
    <property type="term" value="F:DNA binding"/>
    <property type="evidence" value="ECO:0007669"/>
    <property type="project" value="UniProtKB-KW"/>
</dbReference>
<dbReference type="InterPro" id="IPR001138">
    <property type="entry name" value="Zn2Cys6_DnaBD"/>
</dbReference>
<dbReference type="PROSITE" id="PS00463">
    <property type="entry name" value="ZN2_CY6_FUNGAL_1"/>
    <property type="match status" value="1"/>
</dbReference>
<organism evidence="8 9">
    <name type="scientific">Penicillium alfredii</name>
    <dbReference type="NCBI Taxonomy" id="1506179"/>
    <lineage>
        <taxon>Eukaryota</taxon>
        <taxon>Fungi</taxon>
        <taxon>Dikarya</taxon>
        <taxon>Ascomycota</taxon>
        <taxon>Pezizomycotina</taxon>
        <taxon>Eurotiomycetes</taxon>
        <taxon>Eurotiomycetidae</taxon>
        <taxon>Eurotiales</taxon>
        <taxon>Aspergillaceae</taxon>
        <taxon>Penicillium</taxon>
    </lineage>
</organism>
<comment type="caution">
    <text evidence="8">The sequence shown here is derived from an EMBL/GenBank/DDBJ whole genome shotgun (WGS) entry which is preliminary data.</text>
</comment>
<dbReference type="PANTHER" id="PTHR31001">
    <property type="entry name" value="UNCHARACTERIZED TRANSCRIPTIONAL REGULATORY PROTEIN"/>
    <property type="match status" value="1"/>
</dbReference>
<evidence type="ECO:0000313" key="8">
    <source>
        <dbReference type="EMBL" id="KAJ5095959.1"/>
    </source>
</evidence>
<keyword evidence="9" id="KW-1185">Reference proteome</keyword>
<keyword evidence="2" id="KW-0805">Transcription regulation</keyword>
<keyword evidence="5" id="KW-0539">Nucleus</keyword>
<dbReference type="SUPFAM" id="SSF57701">
    <property type="entry name" value="Zn2/Cys6 DNA-binding domain"/>
    <property type="match status" value="1"/>
</dbReference>
<dbReference type="CDD" id="cd12148">
    <property type="entry name" value="fungal_TF_MHR"/>
    <property type="match status" value="1"/>
</dbReference>
<comment type="subcellular location">
    <subcellularLocation>
        <location evidence="1">Nucleus</location>
    </subcellularLocation>
</comment>
<sequence>MNRVEKQRPSRQRPVSCQFCRSRKLRCSRQFPCVNCTSRGIPCQLYPSSPLANTDNNVTPLADSTDEDVHSRLRRLEEVVLGATSTPAPSTQAVYQPPSPSPVPPPFSRPEGPTFSSHPKRSSTADQDWLEGEISSPCSAKSLVSYGIEFRTCSIKHAVSLNFSDRNFAIRCIWLPLYEESRTIVKKYLNDITHLHHVVHVPSVYEMLDALYQDLHQRYPVKLGQVSLLLGILASTTWLWTERDMEKGVFSSVEDASRQSPTWMKTALEVLEYSRRIRSDSIEDVQTMVILCFVVFNIMGITSQARYLINMGISVSWQLCLHRIDHPRNEGLDVPPPDSLRAEIGRRVWWYLVGTDWYVLLVNTLCPAGKRRRLSCARQLSQFAGPQTGTYTANPRQIATNRPRNANDQDLHRVPWVNQPVTQPTDMSYSIQRVRWGEICREITDSVPFVEFGSDAFSYPHLREIDARICKFANEMPAFFSLNYNTSDLSETDPRNSPGIIIQRYIIHSLIHTQRCRLHLPFLSRASTEPAYDYSRQACLEAARMVIFTERQMAKESFPFAESRLKFSGILHCVGMAINILLMELCLNKGSQPDEDRQRRQEVFAAFGILDDAKQQSPFAGQLLDSFKSVFYRYTAAHDPTEGGTAYHTASSQRPFANLDHHYTTPATLDPTYTGPERSAADPTLASLDDLWQKFDAAVDPATVDWNLFFAGLDAPFLSM</sequence>
<accession>A0A9W9F9K3</accession>
<reference evidence="8" key="1">
    <citation type="submission" date="2022-11" db="EMBL/GenBank/DDBJ databases">
        <authorList>
            <person name="Petersen C."/>
        </authorList>
    </citation>
    <scope>NUCLEOTIDE SEQUENCE</scope>
    <source>
        <strain evidence="8">IBT 34128</strain>
    </source>
</reference>
<keyword evidence="3" id="KW-0238">DNA-binding</keyword>
<reference evidence="8" key="2">
    <citation type="journal article" date="2023" name="IMA Fungus">
        <title>Comparative genomic study of the Penicillium genus elucidates a diverse pangenome and 15 lateral gene transfer events.</title>
        <authorList>
            <person name="Petersen C."/>
            <person name="Sorensen T."/>
            <person name="Nielsen M.R."/>
            <person name="Sondergaard T.E."/>
            <person name="Sorensen J.L."/>
            <person name="Fitzpatrick D.A."/>
            <person name="Frisvad J.C."/>
            <person name="Nielsen K.L."/>
        </authorList>
    </citation>
    <scope>NUCLEOTIDE SEQUENCE</scope>
    <source>
        <strain evidence="8">IBT 34128</strain>
    </source>
</reference>
<dbReference type="Pfam" id="PF00172">
    <property type="entry name" value="Zn_clus"/>
    <property type="match status" value="1"/>
</dbReference>
<evidence type="ECO:0000256" key="4">
    <source>
        <dbReference type="ARBA" id="ARBA00023163"/>
    </source>
</evidence>
<dbReference type="SMART" id="SM00066">
    <property type="entry name" value="GAL4"/>
    <property type="match status" value="1"/>
</dbReference>
<evidence type="ECO:0000256" key="5">
    <source>
        <dbReference type="ARBA" id="ARBA00023242"/>
    </source>
</evidence>
<dbReference type="CDD" id="cd00067">
    <property type="entry name" value="GAL4"/>
    <property type="match status" value="1"/>
</dbReference>
<feature type="compositionally biased region" description="Polar residues" evidence="6">
    <location>
        <begin position="114"/>
        <end position="126"/>
    </location>
</feature>
<evidence type="ECO:0000256" key="6">
    <source>
        <dbReference type="SAM" id="MobiDB-lite"/>
    </source>
</evidence>
<feature type="compositionally biased region" description="Polar residues" evidence="6">
    <location>
        <begin position="83"/>
        <end position="94"/>
    </location>
</feature>
<evidence type="ECO:0000256" key="2">
    <source>
        <dbReference type="ARBA" id="ARBA00023015"/>
    </source>
</evidence>
<feature type="domain" description="Zn(2)-C6 fungal-type" evidence="7">
    <location>
        <begin position="16"/>
        <end position="45"/>
    </location>
</feature>
<name>A0A9W9F9K3_9EURO</name>
<dbReference type="PANTHER" id="PTHR31001:SF90">
    <property type="entry name" value="CENTROMERE DNA-BINDING PROTEIN COMPLEX CBF3 SUBUNIT B"/>
    <property type="match status" value="1"/>
</dbReference>
<dbReference type="AlphaFoldDB" id="A0A9W9F9K3"/>
<dbReference type="RefSeq" id="XP_056511510.1">
    <property type="nucleotide sequence ID" value="XM_056655897.1"/>
</dbReference>
<evidence type="ECO:0000313" key="9">
    <source>
        <dbReference type="Proteomes" id="UP001141434"/>
    </source>
</evidence>
<evidence type="ECO:0000256" key="1">
    <source>
        <dbReference type="ARBA" id="ARBA00004123"/>
    </source>
</evidence>
<feature type="region of interest" description="Disordered" evidence="6">
    <location>
        <begin position="81"/>
        <end position="128"/>
    </location>
</feature>
<dbReference type="OrthoDB" id="3014581at2759"/>
<dbReference type="EMBL" id="JAPMSZ010000007">
    <property type="protein sequence ID" value="KAJ5095959.1"/>
    <property type="molecule type" value="Genomic_DNA"/>
</dbReference>
<dbReference type="PROSITE" id="PS50048">
    <property type="entry name" value="ZN2_CY6_FUNGAL_2"/>
    <property type="match status" value="1"/>
</dbReference>
<keyword evidence="4" id="KW-0804">Transcription</keyword>
<dbReference type="InterPro" id="IPR050613">
    <property type="entry name" value="Sec_Metabolite_Reg"/>
</dbReference>
<feature type="compositionally biased region" description="Pro residues" evidence="6">
    <location>
        <begin position="97"/>
        <end position="108"/>
    </location>
</feature>
<dbReference type="GO" id="GO:0005634">
    <property type="term" value="C:nucleus"/>
    <property type="evidence" value="ECO:0007669"/>
    <property type="project" value="UniProtKB-SubCell"/>
</dbReference>
<protein>
    <recommendedName>
        <fullName evidence="7">Zn(2)-C6 fungal-type domain-containing protein</fullName>
    </recommendedName>
</protein>
<dbReference type="GeneID" id="81395065"/>
<dbReference type="InterPro" id="IPR036864">
    <property type="entry name" value="Zn2-C6_fun-type_DNA-bd_sf"/>
</dbReference>
<gene>
    <name evidence="8" type="ORF">NUU61_005315</name>
</gene>
<dbReference type="Proteomes" id="UP001141434">
    <property type="component" value="Unassembled WGS sequence"/>
</dbReference>
<proteinExistence type="predicted"/>
<dbReference type="GO" id="GO:0000981">
    <property type="term" value="F:DNA-binding transcription factor activity, RNA polymerase II-specific"/>
    <property type="evidence" value="ECO:0007669"/>
    <property type="project" value="InterPro"/>
</dbReference>
<dbReference type="Gene3D" id="4.10.240.10">
    <property type="entry name" value="Zn(2)-C6 fungal-type DNA-binding domain"/>
    <property type="match status" value="1"/>
</dbReference>